<accession>A0AAX6NDY0</accession>
<evidence type="ECO:0000313" key="2">
    <source>
        <dbReference type="Proteomes" id="UP001269400"/>
    </source>
</evidence>
<reference evidence="1" key="1">
    <citation type="journal article" date="2022" name="J Environ Chem Eng">
        <title>Biodegradation of petroleum oil using a constructed nonpathogenic and heavy metal-tolerant bacterial consortium isolated from marine sponges.</title>
        <authorList>
            <person name="Dechsakulwatana C."/>
            <person name="Rungsihiranrut A."/>
            <person name="Muangchinda C."/>
            <person name="Ningthoujam R."/>
            <person name="Klankeo P."/>
            <person name="Pinyakong O."/>
        </authorList>
    </citation>
    <scope>NUCLEOTIDE SEQUENCE</scope>
    <source>
        <strain evidence="1">TL01-2</strain>
    </source>
</reference>
<name>A0AAX6NDY0_PRIAR</name>
<dbReference type="Proteomes" id="UP001269400">
    <property type="component" value="Unassembled WGS sequence"/>
</dbReference>
<gene>
    <name evidence="1" type="ORF">O0Q50_23040</name>
</gene>
<organism evidence="1 2">
    <name type="scientific">Priestia aryabhattai</name>
    <name type="common">Bacillus aryabhattai</name>
    <dbReference type="NCBI Taxonomy" id="412384"/>
    <lineage>
        <taxon>Bacteria</taxon>
        <taxon>Bacillati</taxon>
        <taxon>Bacillota</taxon>
        <taxon>Bacilli</taxon>
        <taxon>Bacillales</taxon>
        <taxon>Bacillaceae</taxon>
        <taxon>Priestia</taxon>
    </lineage>
</organism>
<dbReference type="EMBL" id="JAPTGD010000002">
    <property type="protein sequence ID" value="MDU9694062.1"/>
    <property type="molecule type" value="Genomic_DNA"/>
</dbReference>
<evidence type="ECO:0000313" key="1">
    <source>
        <dbReference type="EMBL" id="MDU9694062.1"/>
    </source>
</evidence>
<reference evidence="1" key="2">
    <citation type="submission" date="2022-12" db="EMBL/GenBank/DDBJ databases">
        <authorList>
            <person name="Dechsakulwatana C."/>
            <person name="Rungsihiranrut A."/>
            <person name="Muangchinda C."/>
            <person name="Ningthoujam R."/>
            <person name="Klankeo P."/>
            <person name="Pinyakong O."/>
        </authorList>
    </citation>
    <scope>NUCLEOTIDE SEQUENCE</scope>
    <source>
        <strain evidence="1">TL01-2</strain>
    </source>
</reference>
<dbReference type="RefSeq" id="WP_316911278.1">
    <property type="nucleotide sequence ID" value="NZ_JAPTGD010000002.1"/>
</dbReference>
<dbReference type="AlphaFoldDB" id="A0AAX6NDY0"/>
<protein>
    <submittedName>
        <fullName evidence="1">Uncharacterized protein</fullName>
    </submittedName>
</protein>
<comment type="caution">
    <text evidence="1">The sequence shown here is derived from an EMBL/GenBank/DDBJ whole genome shotgun (WGS) entry which is preliminary data.</text>
</comment>
<proteinExistence type="predicted"/>
<sequence>MQLIKLSPDYTAEFKSEIPEDTKNKIYAMFNQLNVVKYYSSDHEIVDVNLTNKKWEVLYPKRMFAQFSEINNGCILQISGARVTIDNEIILGAHKHPMFFKFKVVL</sequence>